<feature type="region of interest" description="Disordered" evidence="1">
    <location>
        <begin position="32"/>
        <end position="119"/>
    </location>
</feature>
<feature type="non-terminal residue" evidence="2">
    <location>
        <position position="1"/>
    </location>
</feature>
<proteinExistence type="evidence at transcript level"/>
<reference evidence="2" key="1">
    <citation type="journal article" date="1999" name="Methods Enzymol.">
        <title>High-efficiency full-length cDNA cloning.</title>
        <authorList>
            <person name="Carninci P."/>
            <person name="Hayashizaki Y."/>
        </authorList>
    </citation>
    <scope>NUCLEOTIDE SEQUENCE</scope>
    <source>
        <strain evidence="2">C57BL/6J</strain>
        <tissue evidence="2">Thymus</tissue>
    </source>
</reference>
<reference evidence="2" key="2">
    <citation type="journal article" date="2000" name="Genome Res.">
        <title>Normalization and subtraction of cap-trapper-selected cDNAs to prepare full-length cDNA libraries for rapid discovery of new genes.</title>
        <authorList>
            <person name="Carninci P."/>
            <person name="Shibata Y."/>
            <person name="Hayatsu N."/>
            <person name="Sugahara Y."/>
            <person name="Shibata K."/>
            <person name="Itoh M."/>
            <person name="Konno H."/>
            <person name="Okazaki Y."/>
            <person name="Muramatsu M."/>
            <person name="Hayashizaki Y."/>
        </authorList>
    </citation>
    <scope>NUCLEOTIDE SEQUENCE</scope>
    <source>
        <strain evidence="2">C57BL/6J</strain>
        <tissue evidence="2">Thymus</tissue>
    </source>
</reference>
<reference evidence="2" key="4">
    <citation type="journal article" date="2001" name="Nature">
        <title>Functional annotation of a full-length mouse cDNA collection.</title>
        <authorList>
            <consortium name="The RIKEN Genome Exploration Research Group Phase II Team and the FANTOM Consortium"/>
        </authorList>
    </citation>
    <scope>NUCLEOTIDE SEQUENCE</scope>
    <source>
        <strain evidence="2">C57BL/6J</strain>
        <tissue evidence="2">Thymus</tissue>
    </source>
</reference>
<sequence>LPLGDIEGPADGGAPRAGLLGLPVAEQVLEERAARQQPGGRQLQQQREQEGGGQRQPQRPQGVQGRELKPGPPSHSPGAGYRCAPPRRPPSLTPLPPSRLGGALGGDAAPGRDARPRPWLGAQELGCAPAHLV</sequence>
<accession>Q8C9G6</accession>
<evidence type="ECO:0000313" key="2">
    <source>
        <dbReference type="EMBL" id="BAC31173.1"/>
    </source>
</evidence>
<feature type="compositionally biased region" description="Low complexity" evidence="1">
    <location>
        <begin position="55"/>
        <end position="65"/>
    </location>
</feature>
<feature type="compositionally biased region" description="Low complexity" evidence="1">
    <location>
        <begin position="98"/>
        <end position="109"/>
    </location>
</feature>
<protein>
    <submittedName>
        <fullName evidence="2">Uncharacterized protein</fullName>
    </submittedName>
</protein>
<feature type="compositionally biased region" description="Pro residues" evidence="1">
    <location>
        <begin position="86"/>
        <end position="97"/>
    </location>
</feature>
<feature type="compositionally biased region" description="Low complexity" evidence="1">
    <location>
        <begin position="35"/>
        <end position="46"/>
    </location>
</feature>
<organism evidence="2">
    <name type="scientific">Mus musculus</name>
    <name type="common">Mouse</name>
    <dbReference type="NCBI Taxonomy" id="10090"/>
    <lineage>
        <taxon>Eukaryota</taxon>
        <taxon>Metazoa</taxon>
        <taxon>Chordata</taxon>
        <taxon>Craniata</taxon>
        <taxon>Vertebrata</taxon>
        <taxon>Euteleostomi</taxon>
        <taxon>Mammalia</taxon>
        <taxon>Eutheria</taxon>
        <taxon>Euarchontoglires</taxon>
        <taxon>Glires</taxon>
        <taxon>Rodentia</taxon>
        <taxon>Myomorpha</taxon>
        <taxon>Muroidea</taxon>
        <taxon>Muridae</taxon>
        <taxon>Murinae</taxon>
        <taxon>Mus</taxon>
        <taxon>Mus</taxon>
    </lineage>
</organism>
<dbReference type="AlphaFoldDB" id="Q8C9G6"/>
<reference evidence="2" key="3">
    <citation type="journal article" date="2000" name="Genome Res.">
        <title>RIKEN integrated sequence analysis (RISA) system--384-format sequencing pipeline with 384 multicapillary sequencer.</title>
        <authorList>
            <person name="Shibata K."/>
            <person name="Itoh M."/>
            <person name="Aizawa K."/>
            <person name="Nagaoka S."/>
            <person name="Sasaki N."/>
            <person name="Carninci P."/>
            <person name="Konno H."/>
            <person name="Akiyama J."/>
            <person name="Nishi K."/>
            <person name="Kitsunai T."/>
            <person name="Tashiro H."/>
            <person name="Itoh M."/>
            <person name="Sumi N."/>
            <person name="Ishii Y."/>
            <person name="Nakamura S."/>
            <person name="Hazama M."/>
            <person name="Nishine T."/>
            <person name="Harada A."/>
            <person name="Yamamoto R."/>
            <person name="Matsumoto H."/>
            <person name="Sakaguchi S."/>
            <person name="Ikegami T."/>
            <person name="Kashiwagi K."/>
            <person name="Fujiwake S."/>
            <person name="Inoue K."/>
            <person name="Togawa Y."/>
            <person name="Izawa M."/>
            <person name="Ohara E."/>
            <person name="Watahiki M."/>
            <person name="Yoneda Y."/>
            <person name="Ishikawa T."/>
            <person name="Ozawa K."/>
            <person name="Tanaka T."/>
            <person name="Matsuura S."/>
            <person name="Kawai J."/>
            <person name="Okazaki Y."/>
            <person name="Muramatsu M."/>
            <person name="Inoue Y."/>
            <person name="Kira A."/>
            <person name="Hayashizaki Y."/>
        </authorList>
    </citation>
    <scope>NUCLEOTIDE SEQUENCE</scope>
    <source>
        <strain evidence="2">C57BL/6J</strain>
        <tissue evidence="2">Thymus</tissue>
    </source>
</reference>
<name>Q8C9G6_MOUSE</name>
<evidence type="ECO:0000256" key="1">
    <source>
        <dbReference type="SAM" id="MobiDB-lite"/>
    </source>
</evidence>
<dbReference type="EMBL" id="AK042118">
    <property type="protein sequence ID" value="BAC31173.1"/>
    <property type="molecule type" value="mRNA"/>
</dbReference>
<reference evidence="2" key="6">
    <citation type="journal article" date="2002" name="Nature">
        <title>Analysis of the mouse transcriptome based on functional annotation of 60,770 full-length cDNAs.</title>
        <authorList>
            <consortium name="The FANTOM Consortium and the RIKEN Genome Exploration Research Group Phase I and II Team"/>
        </authorList>
    </citation>
    <scope>NUCLEOTIDE SEQUENCE</scope>
    <source>
        <strain evidence="2">C57BL/6J</strain>
        <tissue evidence="2">Thymus</tissue>
    </source>
</reference>
<reference evidence="2" key="7">
    <citation type="journal article" date="2005" name="Science">
        <title>The Transcriptional Landscape of the Mammalian Genome.</title>
        <authorList>
            <consortium name="The FANTOM Consortium"/>
            <consortium name="Riken Genome Exploration Research Group and Genome Science Group (Genome Network Project Core Group)"/>
        </authorList>
    </citation>
    <scope>NUCLEOTIDE SEQUENCE</scope>
    <source>
        <strain evidence="2">C57BL/6J</strain>
        <tissue evidence="2">Thymus</tissue>
    </source>
</reference>
<reference evidence="2" key="5">
    <citation type="submission" date="2001-07" db="EMBL/GenBank/DDBJ databases">
        <authorList>
            <person name="Adachi J."/>
            <person name="Aizawa K."/>
            <person name="Akimura T."/>
            <person name="Arakawa T."/>
            <person name="Bono H."/>
            <person name="Carninci P."/>
            <person name="Fukuda S."/>
            <person name="Furuno M."/>
            <person name="Hanagaki T."/>
            <person name="Hara A."/>
            <person name="Hashizume W."/>
            <person name="Hayashida K."/>
            <person name="Hayatsu N."/>
            <person name="Hiramoto K."/>
            <person name="Hiraoka T."/>
            <person name="Hirozane T."/>
            <person name="Hori F."/>
            <person name="Imotani K."/>
            <person name="Ishii Y."/>
            <person name="Itoh M."/>
            <person name="Kagawa I."/>
            <person name="Kasukawa T."/>
            <person name="Katoh H."/>
            <person name="Kawai J."/>
            <person name="Kojima Y."/>
            <person name="Kondo S."/>
            <person name="Konno H."/>
            <person name="Kouda M."/>
            <person name="Koya S."/>
            <person name="Kurihara C."/>
            <person name="Matsuyama T."/>
            <person name="Miyazaki A."/>
            <person name="Murata M."/>
            <person name="Nakamura M."/>
            <person name="Nishi K."/>
            <person name="Nomura K."/>
            <person name="Numazaki R."/>
            <person name="Ohno M."/>
            <person name="Ohsato N."/>
            <person name="Okazaki Y."/>
            <person name="Saito R."/>
            <person name="Saitoh H."/>
            <person name="Sakai C."/>
            <person name="Sakai K."/>
            <person name="Sakazume N."/>
            <person name="Sano H."/>
            <person name="Sasaki D."/>
            <person name="Shibata K."/>
            <person name="Shinagawa A."/>
            <person name="Shiraki T."/>
            <person name="Sogabe Y."/>
            <person name="Tagami M."/>
            <person name="Tagawa A."/>
            <person name="Takahashi F."/>
            <person name="Takaku-Akahira S."/>
            <person name="Takeda Y."/>
            <person name="Tanaka T."/>
            <person name="Tomaru A."/>
            <person name="Toya T."/>
            <person name="Yasunishi A."/>
            <person name="Muramatsu M."/>
            <person name="Hayashizaki Y."/>
        </authorList>
    </citation>
    <scope>NUCLEOTIDE SEQUENCE</scope>
    <source>
        <strain evidence="2">C57BL/6J</strain>
        <tissue evidence="2">Thymus</tissue>
    </source>
</reference>
<reference evidence="2" key="8">
    <citation type="journal article" date="2005" name="Science">
        <title>Antisense Transcription in the Mammalian Transcriptome.</title>
        <authorList>
            <consortium name="RIKEN Genome Exploration Research Group and Genome Science Group (Genome Network Project Core Group) and the FANTOM Consortium"/>
        </authorList>
    </citation>
    <scope>NUCLEOTIDE SEQUENCE</scope>
    <source>
        <strain evidence="2">C57BL/6J</strain>
        <tissue evidence="2">Thymus</tissue>
    </source>
</reference>